<proteinExistence type="predicted"/>
<name>A0AC34Q1X9_9BILA</name>
<accession>A0AC34Q1X9</accession>
<dbReference type="WBParaSite" id="JU765_v2.g12193.t1">
    <property type="protein sequence ID" value="JU765_v2.g12193.t1"/>
    <property type="gene ID" value="JU765_v2.g12193"/>
</dbReference>
<evidence type="ECO:0000313" key="1">
    <source>
        <dbReference type="Proteomes" id="UP000887576"/>
    </source>
</evidence>
<evidence type="ECO:0000313" key="2">
    <source>
        <dbReference type="WBParaSite" id="JU765_v2.g12193.t1"/>
    </source>
</evidence>
<reference evidence="2" key="1">
    <citation type="submission" date="2022-11" db="UniProtKB">
        <authorList>
            <consortium name="WormBaseParasite"/>
        </authorList>
    </citation>
    <scope>IDENTIFICATION</scope>
</reference>
<organism evidence="1 2">
    <name type="scientific">Panagrolaimus sp. JU765</name>
    <dbReference type="NCBI Taxonomy" id="591449"/>
    <lineage>
        <taxon>Eukaryota</taxon>
        <taxon>Metazoa</taxon>
        <taxon>Ecdysozoa</taxon>
        <taxon>Nematoda</taxon>
        <taxon>Chromadorea</taxon>
        <taxon>Rhabditida</taxon>
        <taxon>Tylenchina</taxon>
        <taxon>Panagrolaimomorpha</taxon>
        <taxon>Panagrolaimoidea</taxon>
        <taxon>Panagrolaimidae</taxon>
        <taxon>Panagrolaimus</taxon>
    </lineage>
</organism>
<sequence length="34" mass="4191">KRKYDLKVKECDDLKEKYKNIPPRFAKIRKVDPQ</sequence>
<dbReference type="Proteomes" id="UP000887576">
    <property type="component" value="Unplaced"/>
</dbReference>
<protein>
    <submittedName>
        <fullName evidence="2">Uncharacterized protein</fullName>
    </submittedName>
</protein>